<organism evidence="2 3">
    <name type="scientific">Melittangium boletus DSM 14713</name>
    <dbReference type="NCBI Taxonomy" id="1294270"/>
    <lineage>
        <taxon>Bacteria</taxon>
        <taxon>Pseudomonadati</taxon>
        <taxon>Myxococcota</taxon>
        <taxon>Myxococcia</taxon>
        <taxon>Myxococcales</taxon>
        <taxon>Cystobacterineae</taxon>
        <taxon>Archangiaceae</taxon>
        <taxon>Melittangium</taxon>
    </lineage>
</organism>
<evidence type="ECO:0000256" key="1">
    <source>
        <dbReference type="SAM" id="MobiDB-lite"/>
    </source>
</evidence>
<name>A0A250IBY7_9BACT</name>
<reference evidence="2 3" key="1">
    <citation type="submission" date="2017-06" db="EMBL/GenBank/DDBJ databases">
        <authorList>
            <person name="Kim H.J."/>
            <person name="Triplett B.A."/>
        </authorList>
    </citation>
    <scope>NUCLEOTIDE SEQUENCE [LARGE SCALE GENOMIC DNA]</scope>
    <source>
        <strain evidence="2 3">DSM 14713</strain>
    </source>
</reference>
<dbReference type="EMBL" id="CP022163">
    <property type="protein sequence ID" value="ATB29359.1"/>
    <property type="molecule type" value="Genomic_DNA"/>
</dbReference>
<sequence>MAVRTDTVGIKNMRQVGVHASQPSQQASKGKLLPFQDEIPLMKRDRLLARATLGPAAELPRLKTPRGEATVRGRKKPPSEMHIKRIGG</sequence>
<dbReference type="KEGG" id="mbd:MEBOL_002808"/>
<feature type="compositionally biased region" description="Basic and acidic residues" evidence="1">
    <location>
        <begin position="65"/>
        <end position="88"/>
    </location>
</feature>
<proteinExistence type="predicted"/>
<evidence type="ECO:0000313" key="3">
    <source>
        <dbReference type="Proteomes" id="UP000217289"/>
    </source>
</evidence>
<dbReference type="AlphaFoldDB" id="A0A250IBY7"/>
<feature type="region of interest" description="Disordered" evidence="1">
    <location>
        <begin position="64"/>
        <end position="88"/>
    </location>
</feature>
<gene>
    <name evidence="2" type="ORF">MEBOL_002808</name>
</gene>
<keyword evidence="3" id="KW-1185">Reference proteome</keyword>
<accession>A0A250IBY7</accession>
<dbReference type="Proteomes" id="UP000217289">
    <property type="component" value="Chromosome"/>
</dbReference>
<dbReference type="RefSeq" id="WP_095977933.1">
    <property type="nucleotide sequence ID" value="NZ_CP022163.1"/>
</dbReference>
<evidence type="ECO:0000313" key="2">
    <source>
        <dbReference type="EMBL" id="ATB29359.1"/>
    </source>
</evidence>
<dbReference type="OrthoDB" id="5514294at2"/>
<protein>
    <submittedName>
        <fullName evidence="2">Uncharacterized protein</fullName>
    </submittedName>
</protein>